<dbReference type="PANTHER" id="PTHR22801">
    <property type="entry name" value="LITHOSTATHINE"/>
    <property type="match status" value="1"/>
</dbReference>
<dbReference type="InterPro" id="IPR001304">
    <property type="entry name" value="C-type_lectin-like"/>
</dbReference>
<proteinExistence type="predicted"/>
<organism evidence="3">
    <name type="scientific">Cuerna arida</name>
    <dbReference type="NCBI Taxonomy" id="1464854"/>
    <lineage>
        <taxon>Eukaryota</taxon>
        <taxon>Metazoa</taxon>
        <taxon>Ecdysozoa</taxon>
        <taxon>Arthropoda</taxon>
        <taxon>Hexapoda</taxon>
        <taxon>Insecta</taxon>
        <taxon>Pterygota</taxon>
        <taxon>Neoptera</taxon>
        <taxon>Paraneoptera</taxon>
        <taxon>Hemiptera</taxon>
        <taxon>Auchenorrhyncha</taxon>
        <taxon>Membracoidea</taxon>
        <taxon>Cicadellidae</taxon>
        <taxon>Cicadellinae</taxon>
        <taxon>Proconiini</taxon>
        <taxon>Cuerna</taxon>
    </lineage>
</organism>
<dbReference type="EMBL" id="GECZ01014825">
    <property type="protein sequence ID" value="JAS54944.1"/>
    <property type="molecule type" value="Transcribed_RNA"/>
</dbReference>
<dbReference type="PANTHER" id="PTHR22801:SF63">
    <property type="entry name" value="C-TYPE LECTIN DOMAIN-CONTAINING PROTEIN"/>
    <property type="match status" value="1"/>
</dbReference>
<dbReference type="AlphaFoldDB" id="A0A1B6FXN0"/>
<dbReference type="InterPro" id="IPR016186">
    <property type="entry name" value="C-type_lectin-like/link_sf"/>
</dbReference>
<dbReference type="CDD" id="cd00037">
    <property type="entry name" value="CLECT"/>
    <property type="match status" value="1"/>
</dbReference>
<dbReference type="SUPFAM" id="SSF56436">
    <property type="entry name" value="C-type lectin-like"/>
    <property type="match status" value="1"/>
</dbReference>
<name>A0A1B6FXN0_9HEMI</name>
<dbReference type="SMART" id="SM00034">
    <property type="entry name" value="CLECT"/>
    <property type="match status" value="1"/>
</dbReference>
<protein>
    <recommendedName>
        <fullName evidence="2">C-type lectin domain-containing protein</fullName>
    </recommendedName>
</protein>
<dbReference type="InterPro" id="IPR016187">
    <property type="entry name" value="CTDL_fold"/>
</dbReference>
<feature type="domain" description="C-type lectin" evidence="2">
    <location>
        <begin position="26"/>
        <end position="153"/>
    </location>
</feature>
<keyword evidence="1" id="KW-0732">Signal</keyword>
<evidence type="ECO:0000256" key="1">
    <source>
        <dbReference type="SAM" id="SignalP"/>
    </source>
</evidence>
<evidence type="ECO:0000259" key="2">
    <source>
        <dbReference type="PROSITE" id="PS50041"/>
    </source>
</evidence>
<dbReference type="Gene3D" id="3.10.100.10">
    <property type="entry name" value="Mannose-Binding Protein A, subunit A"/>
    <property type="match status" value="1"/>
</dbReference>
<dbReference type="InterPro" id="IPR050801">
    <property type="entry name" value="Ca-Dep_Lectins_ImmuneDev"/>
</dbReference>
<evidence type="ECO:0000313" key="3">
    <source>
        <dbReference type="EMBL" id="JAS54944.1"/>
    </source>
</evidence>
<accession>A0A1B6FXN0</accession>
<dbReference type="PROSITE" id="PS50041">
    <property type="entry name" value="C_TYPE_LECTIN_2"/>
    <property type="match status" value="1"/>
</dbReference>
<feature type="chain" id="PRO_5008583136" description="C-type lectin domain-containing protein" evidence="1">
    <location>
        <begin position="19"/>
        <end position="156"/>
    </location>
</feature>
<sequence>MGLTGLLVFLTGFVIVFGVPNVVKSSGGKKYEAVLADPLNWYAAYQYCRRQGRQLATITSQVENDGLITELNKARGSLGIDHCYWIGLTSLANFNYWYWMTSGEPLLDFKAWDNNQPAVHNDYRRCVHTNYKSDTSWFWRTTSCTEICYFACEYQA</sequence>
<feature type="signal peptide" evidence="1">
    <location>
        <begin position="1"/>
        <end position="18"/>
    </location>
</feature>
<reference evidence="3" key="1">
    <citation type="submission" date="2015-11" db="EMBL/GenBank/DDBJ databases">
        <title>De novo transcriptome assembly of four potential Pierce s Disease insect vectors from Arizona vineyards.</title>
        <authorList>
            <person name="Tassone E.E."/>
        </authorList>
    </citation>
    <scope>NUCLEOTIDE SEQUENCE</scope>
</reference>
<dbReference type="Pfam" id="PF00059">
    <property type="entry name" value="Lectin_C"/>
    <property type="match status" value="1"/>
</dbReference>
<gene>
    <name evidence="3" type="ORF">g.26696</name>
</gene>